<comment type="caution">
    <text evidence="2">The sequence shown here is derived from an EMBL/GenBank/DDBJ whole genome shotgun (WGS) entry which is preliminary data.</text>
</comment>
<keyword evidence="3" id="KW-1185">Reference proteome</keyword>
<evidence type="ECO:0000313" key="3">
    <source>
        <dbReference type="Proteomes" id="UP000478571"/>
    </source>
</evidence>
<dbReference type="EMBL" id="WWEU01000005">
    <property type="protein sequence ID" value="MYM60506.1"/>
    <property type="molecule type" value="Genomic_DNA"/>
</dbReference>
<dbReference type="RefSeq" id="WP_160931186.1">
    <property type="nucleotide sequence ID" value="NZ_WWEU01000005.1"/>
</dbReference>
<evidence type="ECO:0000256" key="1">
    <source>
        <dbReference type="SAM" id="SignalP"/>
    </source>
</evidence>
<dbReference type="Proteomes" id="UP000478571">
    <property type="component" value="Unassembled WGS sequence"/>
</dbReference>
<feature type="chain" id="PRO_5026796064" description="Secreted protein" evidence="1">
    <location>
        <begin position="26"/>
        <end position="112"/>
    </location>
</feature>
<sequence>MLTRFSSYIVALFCFAFISISVVFASQPTQEALVIAPDSSLTHEIKCPAVNQSHSKTNAAHHCCAGFCALKEPYLAELKLTDTRQSSLALIRPDKSEKAVARVQTLFRPPIA</sequence>
<evidence type="ECO:0000313" key="2">
    <source>
        <dbReference type="EMBL" id="MYM60506.1"/>
    </source>
</evidence>
<accession>A0A6L8LZJ0</accession>
<feature type="signal peptide" evidence="1">
    <location>
        <begin position="1"/>
        <end position="25"/>
    </location>
</feature>
<keyword evidence="1" id="KW-0732">Signal</keyword>
<gene>
    <name evidence="2" type="ORF">GTG28_14840</name>
</gene>
<name>A0A6L8LZJ0_9VIBR</name>
<reference evidence="2 3" key="1">
    <citation type="submission" date="2020-01" db="EMBL/GenBank/DDBJ databases">
        <title>Draft Genome Sequence of Vibrio sp. strain OCN044, Isolated from a Healthy Coral at Palmyra Atoll.</title>
        <authorList>
            <person name="Videau P."/>
            <person name="Loughran R."/>
            <person name="Esquivel A."/>
            <person name="Deadmond M."/>
            <person name="Paddock B.E."/>
            <person name="Saw J.H."/>
            <person name="Ushijima B."/>
        </authorList>
    </citation>
    <scope>NUCLEOTIDE SEQUENCE [LARGE SCALE GENOMIC DNA]</scope>
    <source>
        <strain evidence="2 3">OCN044</strain>
    </source>
</reference>
<proteinExistence type="predicted"/>
<protein>
    <recommendedName>
        <fullName evidence="4">Secreted protein</fullName>
    </recommendedName>
</protein>
<dbReference type="AlphaFoldDB" id="A0A6L8LZJ0"/>
<organism evidence="2 3">
    <name type="scientific">Vibrio tetraodonis subsp. pristinus</name>
    <dbReference type="NCBI Taxonomy" id="2695891"/>
    <lineage>
        <taxon>Bacteria</taxon>
        <taxon>Pseudomonadati</taxon>
        <taxon>Pseudomonadota</taxon>
        <taxon>Gammaproteobacteria</taxon>
        <taxon>Vibrionales</taxon>
        <taxon>Vibrionaceae</taxon>
        <taxon>Vibrio</taxon>
    </lineage>
</organism>
<evidence type="ECO:0008006" key="4">
    <source>
        <dbReference type="Google" id="ProtNLM"/>
    </source>
</evidence>